<keyword evidence="1" id="KW-0812">Transmembrane</keyword>
<dbReference type="VEuPathDB" id="PlasmoDB:PmUG01_00034900"/>
<dbReference type="AlphaFoldDB" id="A0A1A8WFG6"/>
<dbReference type="EMBL" id="FLQW01001860">
    <property type="protein sequence ID" value="SBS91695.1"/>
    <property type="molecule type" value="Genomic_DNA"/>
</dbReference>
<keyword evidence="1" id="KW-1133">Transmembrane helix</keyword>
<accession>A0A1A8WFG6</accession>
<evidence type="ECO:0000256" key="1">
    <source>
        <dbReference type="SAM" id="Phobius"/>
    </source>
</evidence>
<evidence type="ECO:0000313" key="2">
    <source>
        <dbReference type="EMBL" id="SBS91695.1"/>
    </source>
</evidence>
<dbReference type="Proteomes" id="UP000078597">
    <property type="component" value="Unassembled WGS sequence"/>
</dbReference>
<reference evidence="3" key="1">
    <citation type="submission" date="2016-05" db="EMBL/GenBank/DDBJ databases">
        <authorList>
            <person name="Naeem Raeece"/>
        </authorList>
    </citation>
    <scope>NUCLEOTIDE SEQUENCE [LARGE SCALE GENOMIC DNA]</scope>
</reference>
<dbReference type="Pfam" id="PF05795">
    <property type="entry name" value="Plasmodium_Vir"/>
    <property type="match status" value="1"/>
</dbReference>
<feature type="non-terminal residue" evidence="2">
    <location>
        <position position="480"/>
    </location>
</feature>
<sequence>MEMEEQIYDEILEKLPSKTIYDEFNSQGNYVVMNSVCNSEDYEQCNDRVSCINLCKKIERNFKSLYEMRNSGNYNERCSHYIYWVYKEIKNLFKSDSPKDKVKTVVNAFLKLQSSLTRNYRVHNCSYNFKDNDINELNNKKKEKQLYDYFTNYDSIKTKDICNKFELDKYKKYLNAISDLYEEKKSKCCKEGFLLCPSYFLKCNEDFKPSNLLSALESRNSESCNGLEKFKETKRSEKKLESSDFETGFLEQILFTNCHIKDTSTDLSCGLVSAYSLTRKSGNEVENNEQHRNSDISSLEDKKRISFIDPVAVEQHASVRRKVGYSIETVHDGSRSEINRNTDLRWKLDENGRLRCPAKNPEKDALGLCMYVEELVKQDILAKDEKSGIYRLKKDKTWATQPLNIVIRRERGKFSIQRYSGRLQVLKADQIMVADDRSSIGQEHYGNDKEYNILQNIFFRVGTAISLVMGLILVFFLYFR</sequence>
<keyword evidence="1" id="KW-0472">Membrane</keyword>
<evidence type="ECO:0000313" key="3">
    <source>
        <dbReference type="Proteomes" id="UP000078597"/>
    </source>
</evidence>
<protein>
    <submittedName>
        <fullName evidence="2">PIR Superfamily Protein</fullName>
    </submittedName>
</protein>
<organism evidence="2 3">
    <name type="scientific">Plasmodium malariae</name>
    <dbReference type="NCBI Taxonomy" id="5858"/>
    <lineage>
        <taxon>Eukaryota</taxon>
        <taxon>Sar</taxon>
        <taxon>Alveolata</taxon>
        <taxon>Apicomplexa</taxon>
        <taxon>Aconoidasida</taxon>
        <taxon>Haemosporida</taxon>
        <taxon>Plasmodiidae</taxon>
        <taxon>Plasmodium</taxon>
        <taxon>Plasmodium (Plasmodium)</taxon>
    </lineage>
</organism>
<gene>
    <name evidence="2" type="ORF">PMALA_033940</name>
</gene>
<feature type="transmembrane region" description="Helical" evidence="1">
    <location>
        <begin position="457"/>
        <end position="479"/>
    </location>
</feature>
<dbReference type="InterPro" id="IPR008780">
    <property type="entry name" value="Plasmodium_Vir"/>
</dbReference>
<proteinExistence type="predicted"/>
<name>A0A1A8WFG6_PLAMA</name>